<dbReference type="PANTHER" id="PTHR45453:SF1">
    <property type="entry name" value="PHOSPHATE REGULON SENSOR PROTEIN PHOR"/>
    <property type="match status" value="1"/>
</dbReference>
<dbReference type="RefSeq" id="WP_013658040.1">
    <property type="nucleotide sequence ID" value="NC_015275.1"/>
</dbReference>
<dbReference type="CDD" id="cd00075">
    <property type="entry name" value="HATPase"/>
    <property type="match status" value="1"/>
</dbReference>
<dbReference type="InterPro" id="IPR036890">
    <property type="entry name" value="HATPase_C_sf"/>
</dbReference>
<dbReference type="SUPFAM" id="SSF55874">
    <property type="entry name" value="ATPase domain of HSP90 chaperone/DNA topoisomerase II/histidine kinase"/>
    <property type="match status" value="1"/>
</dbReference>
<dbReference type="GO" id="GO:0000155">
    <property type="term" value="F:phosphorelay sensor kinase activity"/>
    <property type="evidence" value="ECO:0007669"/>
    <property type="project" value="InterPro"/>
</dbReference>
<dbReference type="Pfam" id="PF00512">
    <property type="entry name" value="HisKA"/>
    <property type="match status" value="1"/>
</dbReference>
<dbReference type="InterPro" id="IPR050351">
    <property type="entry name" value="BphY/WalK/GraS-like"/>
</dbReference>
<evidence type="ECO:0000256" key="5">
    <source>
        <dbReference type="ARBA" id="ARBA00022679"/>
    </source>
</evidence>
<dbReference type="SUPFAM" id="SSF47384">
    <property type="entry name" value="Homodimeric domain of signal transducing histidine kinase"/>
    <property type="match status" value="1"/>
</dbReference>
<keyword evidence="9" id="KW-1133">Transmembrane helix</keyword>
<accession>F2JNI5</accession>
<evidence type="ECO:0000259" key="10">
    <source>
        <dbReference type="PROSITE" id="PS50109"/>
    </source>
</evidence>
<dbReference type="InterPro" id="IPR005467">
    <property type="entry name" value="His_kinase_dom"/>
</dbReference>
<dbReference type="HOGENOM" id="CLU_000445_89_6_9"/>
<keyword evidence="7" id="KW-0902">Two-component regulatory system</keyword>
<dbReference type="STRING" id="642492.Clole_3065"/>
<evidence type="ECO:0000256" key="9">
    <source>
        <dbReference type="SAM" id="Phobius"/>
    </source>
</evidence>
<dbReference type="FunFam" id="1.10.287.130:FF:000001">
    <property type="entry name" value="Two-component sensor histidine kinase"/>
    <property type="match status" value="1"/>
</dbReference>
<dbReference type="PROSITE" id="PS50109">
    <property type="entry name" value="HIS_KIN"/>
    <property type="match status" value="1"/>
</dbReference>
<feature type="transmembrane region" description="Helical" evidence="9">
    <location>
        <begin position="9"/>
        <end position="32"/>
    </location>
</feature>
<keyword evidence="4" id="KW-0597">Phosphoprotein</keyword>
<dbReference type="EC" id="2.7.13.3" evidence="3"/>
<gene>
    <name evidence="11" type="ordered locus">Clole_3065</name>
</gene>
<dbReference type="GO" id="GO:0005886">
    <property type="term" value="C:plasma membrane"/>
    <property type="evidence" value="ECO:0007669"/>
    <property type="project" value="TreeGrafter"/>
</dbReference>
<dbReference type="AlphaFoldDB" id="F2JNI5"/>
<evidence type="ECO:0000256" key="7">
    <source>
        <dbReference type="ARBA" id="ARBA00023012"/>
    </source>
</evidence>
<dbReference type="InterPro" id="IPR003594">
    <property type="entry name" value="HATPase_dom"/>
</dbReference>
<comment type="subcellular location">
    <subcellularLocation>
        <location evidence="2">Membrane</location>
    </subcellularLocation>
</comment>
<name>F2JNI5_CELLD</name>
<dbReference type="InterPro" id="IPR003661">
    <property type="entry name" value="HisK_dim/P_dom"/>
</dbReference>
<evidence type="ECO:0000256" key="8">
    <source>
        <dbReference type="ARBA" id="ARBA00023136"/>
    </source>
</evidence>
<evidence type="ECO:0000313" key="11">
    <source>
        <dbReference type="EMBL" id="ADZ84761.1"/>
    </source>
</evidence>
<dbReference type="GO" id="GO:0004721">
    <property type="term" value="F:phosphoprotein phosphatase activity"/>
    <property type="evidence" value="ECO:0007669"/>
    <property type="project" value="TreeGrafter"/>
</dbReference>
<dbReference type="Gene3D" id="3.30.565.10">
    <property type="entry name" value="Histidine kinase-like ATPase, C-terminal domain"/>
    <property type="match status" value="1"/>
</dbReference>
<keyword evidence="6 11" id="KW-0418">Kinase</keyword>
<dbReference type="FunFam" id="3.30.565.10:FF:000006">
    <property type="entry name" value="Sensor histidine kinase WalK"/>
    <property type="match status" value="1"/>
</dbReference>
<dbReference type="EMBL" id="CP002582">
    <property type="protein sequence ID" value="ADZ84761.1"/>
    <property type="molecule type" value="Genomic_DNA"/>
</dbReference>
<keyword evidence="8 9" id="KW-0472">Membrane</keyword>
<dbReference type="Pfam" id="PF02518">
    <property type="entry name" value="HATPase_c"/>
    <property type="match status" value="1"/>
</dbReference>
<dbReference type="PANTHER" id="PTHR45453">
    <property type="entry name" value="PHOSPHATE REGULON SENSOR PROTEIN PHOR"/>
    <property type="match status" value="1"/>
</dbReference>
<dbReference type="PRINTS" id="PR00344">
    <property type="entry name" value="BCTRLSENSOR"/>
</dbReference>
<dbReference type="SMART" id="SM00387">
    <property type="entry name" value="HATPase_c"/>
    <property type="match status" value="1"/>
</dbReference>
<sequence length="420" mass="47750">MLKKLKARFLLITMSLIAVVLLVIFSGIYFFMAQSEKNSSLNNMRNLAKADQFSFRHEPPMFQDPNYRPKPEMPRLGDDSFLVRISSSDEVIQIVPPFESQEQLAQIPTFVELAEAQDTMEGIILVNSTEVRFLKQMTDTGKVIVFSDRSQELNTLNRLLMICLLIGFLSFTLLFVITLYLAQWAIKPVAKAWEKQKQFVADASHELKTPLTVIATNTDVVLSNPFDYVENQSKWLHYIKTETERMTKLVNDLLYLAKVDDDEALLHQSEFNISEAFTNVCLPFESIIFESNKHFHMDITPDLLVYGDENRLKQLAIILLDNAIKNANEAGDIYFSLRRDASKNKLVFSVTNTGPGIPVEHHNKIFERFYRVDPSRARETGGYGLGLSIAKSIVTQHAGSIEVQSTLEGPTTFLVILPMK</sequence>
<evidence type="ECO:0000256" key="3">
    <source>
        <dbReference type="ARBA" id="ARBA00012438"/>
    </source>
</evidence>
<keyword evidence="5" id="KW-0808">Transferase</keyword>
<evidence type="ECO:0000256" key="6">
    <source>
        <dbReference type="ARBA" id="ARBA00022777"/>
    </source>
</evidence>
<reference evidence="11 12" key="1">
    <citation type="journal article" date="2011" name="J. Bacteriol.">
        <title>Complete genome sequence of the cellulose-degrading bacterium Cellulosilyticum lentocellum.</title>
        <authorList>
            <consortium name="US DOE Joint Genome Institute"/>
            <person name="Miller D.A."/>
            <person name="Suen G."/>
            <person name="Bruce D."/>
            <person name="Copeland A."/>
            <person name="Cheng J.F."/>
            <person name="Detter C."/>
            <person name="Goodwin L.A."/>
            <person name="Han C.S."/>
            <person name="Hauser L.J."/>
            <person name="Land M.L."/>
            <person name="Lapidus A."/>
            <person name="Lucas S."/>
            <person name="Meincke L."/>
            <person name="Pitluck S."/>
            <person name="Tapia R."/>
            <person name="Teshima H."/>
            <person name="Woyke T."/>
            <person name="Fox B.G."/>
            <person name="Angert E.R."/>
            <person name="Currie C.R."/>
        </authorList>
    </citation>
    <scope>NUCLEOTIDE SEQUENCE [LARGE SCALE GENOMIC DNA]</scope>
    <source>
        <strain evidence="12">ATCC 49066 / DSM 5427 / NCIMB 11756 / RHM5</strain>
    </source>
</reference>
<feature type="domain" description="Histidine kinase" evidence="10">
    <location>
        <begin position="202"/>
        <end position="420"/>
    </location>
</feature>
<dbReference type="InterPro" id="IPR036097">
    <property type="entry name" value="HisK_dim/P_sf"/>
</dbReference>
<protein>
    <recommendedName>
        <fullName evidence="3">histidine kinase</fullName>
        <ecNumber evidence="3">2.7.13.3</ecNumber>
    </recommendedName>
</protein>
<evidence type="ECO:0000313" key="12">
    <source>
        <dbReference type="Proteomes" id="UP000008467"/>
    </source>
</evidence>
<dbReference type="SMART" id="SM00388">
    <property type="entry name" value="HisKA"/>
    <property type="match status" value="1"/>
</dbReference>
<dbReference type="eggNOG" id="COG5002">
    <property type="taxonomic scope" value="Bacteria"/>
</dbReference>
<comment type="catalytic activity">
    <reaction evidence="1">
        <text>ATP + protein L-histidine = ADP + protein N-phospho-L-histidine.</text>
        <dbReference type="EC" id="2.7.13.3"/>
    </reaction>
</comment>
<dbReference type="KEGG" id="cle:Clole_3065"/>
<dbReference type="InterPro" id="IPR004358">
    <property type="entry name" value="Sig_transdc_His_kin-like_C"/>
</dbReference>
<evidence type="ECO:0000256" key="4">
    <source>
        <dbReference type="ARBA" id="ARBA00022553"/>
    </source>
</evidence>
<keyword evidence="12" id="KW-1185">Reference proteome</keyword>
<evidence type="ECO:0000256" key="2">
    <source>
        <dbReference type="ARBA" id="ARBA00004370"/>
    </source>
</evidence>
<feature type="transmembrane region" description="Helical" evidence="9">
    <location>
        <begin position="159"/>
        <end position="182"/>
    </location>
</feature>
<dbReference type="GO" id="GO:0016036">
    <property type="term" value="P:cellular response to phosphate starvation"/>
    <property type="evidence" value="ECO:0007669"/>
    <property type="project" value="TreeGrafter"/>
</dbReference>
<proteinExistence type="predicted"/>
<dbReference type="CDD" id="cd00082">
    <property type="entry name" value="HisKA"/>
    <property type="match status" value="1"/>
</dbReference>
<organism evidence="11 12">
    <name type="scientific">Cellulosilyticum lentocellum (strain ATCC 49066 / DSM 5427 / NCIMB 11756 / RHM5)</name>
    <name type="common">Clostridium lentocellum</name>
    <dbReference type="NCBI Taxonomy" id="642492"/>
    <lineage>
        <taxon>Bacteria</taxon>
        <taxon>Bacillati</taxon>
        <taxon>Bacillota</taxon>
        <taxon>Clostridia</taxon>
        <taxon>Lachnospirales</taxon>
        <taxon>Cellulosilyticaceae</taxon>
        <taxon>Cellulosilyticum</taxon>
    </lineage>
</organism>
<dbReference type="Proteomes" id="UP000008467">
    <property type="component" value="Chromosome"/>
</dbReference>
<evidence type="ECO:0000256" key="1">
    <source>
        <dbReference type="ARBA" id="ARBA00000085"/>
    </source>
</evidence>
<dbReference type="Gene3D" id="1.10.287.130">
    <property type="match status" value="1"/>
</dbReference>
<keyword evidence="9" id="KW-0812">Transmembrane</keyword>